<gene>
    <name evidence="6" type="ORF">BA062_15680</name>
</gene>
<dbReference type="InterPro" id="IPR050109">
    <property type="entry name" value="HTH-type_TetR-like_transc_reg"/>
</dbReference>
<name>A0A318LWZ1_9PSEU</name>
<keyword evidence="2 4" id="KW-0238">DNA-binding</keyword>
<comment type="caution">
    <text evidence="6">The sequence shown here is derived from an EMBL/GenBank/DDBJ whole genome shotgun (WGS) entry which is preliminary data.</text>
</comment>
<keyword evidence="7" id="KW-1185">Reference proteome</keyword>
<evidence type="ECO:0000313" key="6">
    <source>
        <dbReference type="EMBL" id="PXY37017.1"/>
    </source>
</evidence>
<dbReference type="Pfam" id="PF00440">
    <property type="entry name" value="TetR_N"/>
    <property type="match status" value="1"/>
</dbReference>
<dbReference type="Gene3D" id="1.10.357.10">
    <property type="entry name" value="Tetracycline Repressor, domain 2"/>
    <property type="match status" value="1"/>
</dbReference>
<dbReference type="GO" id="GO:0000976">
    <property type="term" value="F:transcription cis-regulatory region binding"/>
    <property type="evidence" value="ECO:0007669"/>
    <property type="project" value="TreeGrafter"/>
</dbReference>
<proteinExistence type="predicted"/>
<evidence type="ECO:0000256" key="3">
    <source>
        <dbReference type="ARBA" id="ARBA00023163"/>
    </source>
</evidence>
<dbReference type="AlphaFoldDB" id="A0A318LWZ1"/>
<sequence>MFSAALDAFSTNGFNGASMREIATRAGTSLSNLYNYVPAKADLLAHVLKRANDDLLAALRAALETAGDPASDRLRAVVSAYVLWSARQQTAGVVAISEFRYLEGSLREAVVEARDRTQQLFTDIVESGVASGEFHTPYPHEAARNIVLLCAALANWYHADGRRTPEQIADEQAHLALAMVQSPLE</sequence>
<dbReference type="PROSITE" id="PS50977">
    <property type="entry name" value="HTH_TETR_2"/>
    <property type="match status" value="1"/>
</dbReference>
<organism evidence="6 7">
    <name type="scientific">Prauserella flavalba</name>
    <dbReference type="NCBI Taxonomy" id="1477506"/>
    <lineage>
        <taxon>Bacteria</taxon>
        <taxon>Bacillati</taxon>
        <taxon>Actinomycetota</taxon>
        <taxon>Actinomycetes</taxon>
        <taxon>Pseudonocardiales</taxon>
        <taxon>Pseudonocardiaceae</taxon>
        <taxon>Prauserella</taxon>
    </lineage>
</organism>
<keyword evidence="1" id="KW-0805">Transcription regulation</keyword>
<dbReference type="InterPro" id="IPR041490">
    <property type="entry name" value="KstR2_TetR_C"/>
</dbReference>
<keyword evidence="3" id="KW-0804">Transcription</keyword>
<reference evidence="6 7" key="1">
    <citation type="submission" date="2016-07" db="EMBL/GenBank/DDBJ databases">
        <title>Draft genome sequence of Prauserella sp. YIM 121212, isolated from alkaline soil.</title>
        <authorList>
            <person name="Ruckert C."/>
            <person name="Albersmeier A."/>
            <person name="Jiang C.-L."/>
            <person name="Jiang Y."/>
            <person name="Kalinowski J."/>
            <person name="Schneider O."/>
            <person name="Winkler A."/>
            <person name="Zotchev S.B."/>
        </authorList>
    </citation>
    <scope>NUCLEOTIDE SEQUENCE [LARGE SCALE GENOMIC DNA]</scope>
    <source>
        <strain evidence="6 7">YIM 121212</strain>
    </source>
</reference>
<evidence type="ECO:0000259" key="5">
    <source>
        <dbReference type="PROSITE" id="PS50977"/>
    </source>
</evidence>
<evidence type="ECO:0000313" key="7">
    <source>
        <dbReference type="Proteomes" id="UP000247892"/>
    </source>
</evidence>
<dbReference type="PANTHER" id="PTHR30055:SF234">
    <property type="entry name" value="HTH-TYPE TRANSCRIPTIONAL REGULATOR BETI"/>
    <property type="match status" value="1"/>
</dbReference>
<accession>A0A318LWZ1</accession>
<dbReference type="SUPFAM" id="SSF46689">
    <property type="entry name" value="Homeodomain-like"/>
    <property type="match status" value="1"/>
</dbReference>
<feature type="DNA-binding region" description="H-T-H motif" evidence="4">
    <location>
        <begin position="18"/>
        <end position="37"/>
    </location>
</feature>
<dbReference type="InterPro" id="IPR009057">
    <property type="entry name" value="Homeodomain-like_sf"/>
</dbReference>
<dbReference type="GO" id="GO:0003700">
    <property type="term" value="F:DNA-binding transcription factor activity"/>
    <property type="evidence" value="ECO:0007669"/>
    <property type="project" value="TreeGrafter"/>
</dbReference>
<protein>
    <recommendedName>
        <fullName evidence="5">HTH tetR-type domain-containing protein</fullName>
    </recommendedName>
</protein>
<dbReference type="Pfam" id="PF17932">
    <property type="entry name" value="TetR_C_24"/>
    <property type="match status" value="1"/>
</dbReference>
<dbReference type="Proteomes" id="UP000247892">
    <property type="component" value="Unassembled WGS sequence"/>
</dbReference>
<evidence type="ECO:0000256" key="2">
    <source>
        <dbReference type="ARBA" id="ARBA00023125"/>
    </source>
</evidence>
<feature type="domain" description="HTH tetR-type" evidence="5">
    <location>
        <begin position="1"/>
        <end position="55"/>
    </location>
</feature>
<dbReference type="SUPFAM" id="SSF48498">
    <property type="entry name" value="Tetracyclin repressor-like, C-terminal domain"/>
    <property type="match status" value="1"/>
</dbReference>
<dbReference type="InterPro" id="IPR001647">
    <property type="entry name" value="HTH_TetR"/>
</dbReference>
<evidence type="ECO:0000256" key="1">
    <source>
        <dbReference type="ARBA" id="ARBA00023015"/>
    </source>
</evidence>
<evidence type="ECO:0000256" key="4">
    <source>
        <dbReference type="PROSITE-ProRule" id="PRU00335"/>
    </source>
</evidence>
<dbReference type="EMBL" id="MASU01000005">
    <property type="protein sequence ID" value="PXY37017.1"/>
    <property type="molecule type" value="Genomic_DNA"/>
</dbReference>
<dbReference type="PANTHER" id="PTHR30055">
    <property type="entry name" value="HTH-TYPE TRANSCRIPTIONAL REGULATOR RUTR"/>
    <property type="match status" value="1"/>
</dbReference>
<dbReference type="InterPro" id="IPR036271">
    <property type="entry name" value="Tet_transcr_reg_TetR-rel_C_sf"/>
</dbReference>
<dbReference type="PRINTS" id="PR00455">
    <property type="entry name" value="HTHTETR"/>
</dbReference>